<reference evidence="19" key="1">
    <citation type="submission" date="2025-08" db="UniProtKB">
        <authorList>
            <consortium name="Ensembl"/>
        </authorList>
    </citation>
    <scope>IDENTIFICATION</scope>
</reference>
<dbReference type="InterPro" id="IPR012315">
    <property type="entry name" value="KASH"/>
</dbReference>
<keyword evidence="12" id="KW-0539">Nucleus</keyword>
<dbReference type="GO" id="GO:0030018">
    <property type="term" value="C:Z disc"/>
    <property type="evidence" value="ECO:0007669"/>
    <property type="project" value="Ensembl"/>
</dbReference>
<dbReference type="Gene3D" id="1.10.418.10">
    <property type="entry name" value="Calponin-like domain"/>
    <property type="match status" value="2"/>
</dbReference>
<evidence type="ECO:0000256" key="11">
    <source>
        <dbReference type="ARBA" id="ARBA00023212"/>
    </source>
</evidence>
<feature type="coiled-coil region" evidence="15">
    <location>
        <begin position="6216"/>
        <end position="6245"/>
    </location>
</feature>
<keyword evidence="6" id="KW-0677">Repeat</keyword>
<evidence type="ECO:0000313" key="19">
    <source>
        <dbReference type="Ensembl" id="ENSACCP00020019889.1"/>
    </source>
</evidence>
<dbReference type="PANTHER" id="PTHR14514">
    <property type="entry name" value="PKA ANCHORING PROTEIN"/>
    <property type="match status" value="1"/>
</dbReference>
<dbReference type="GO" id="GO:0031527">
    <property type="term" value="C:filopodium membrane"/>
    <property type="evidence" value="ECO:0007669"/>
    <property type="project" value="Ensembl"/>
</dbReference>
<evidence type="ECO:0000256" key="7">
    <source>
        <dbReference type="ARBA" id="ARBA00022989"/>
    </source>
</evidence>
<keyword evidence="9 14" id="KW-0472">Membrane</keyword>
<keyword evidence="8 15" id="KW-0175">Coiled coil</keyword>
<dbReference type="SMART" id="SM00033">
    <property type="entry name" value="CH"/>
    <property type="match status" value="2"/>
</dbReference>
<evidence type="ECO:0000256" key="3">
    <source>
        <dbReference type="ARBA" id="ARBA00022490"/>
    </source>
</evidence>
<evidence type="ECO:0000256" key="15">
    <source>
        <dbReference type="SAM" id="Coils"/>
    </source>
</evidence>
<dbReference type="PANTHER" id="PTHR14514:SF4">
    <property type="entry name" value="NESPRIN-2"/>
    <property type="match status" value="1"/>
</dbReference>
<feature type="coiled-coil region" evidence="15">
    <location>
        <begin position="1630"/>
        <end position="1657"/>
    </location>
</feature>
<keyword evidence="20" id="KW-1185">Reference proteome</keyword>
<feature type="coiled-coil region" evidence="15">
    <location>
        <begin position="2592"/>
        <end position="2673"/>
    </location>
</feature>
<dbReference type="GO" id="GO:0016529">
    <property type="term" value="C:sarcoplasmic reticulum"/>
    <property type="evidence" value="ECO:0007669"/>
    <property type="project" value="Ensembl"/>
</dbReference>
<feature type="coiled-coil region" evidence="15">
    <location>
        <begin position="1988"/>
        <end position="2029"/>
    </location>
</feature>
<evidence type="ECO:0000256" key="4">
    <source>
        <dbReference type="ARBA" id="ARBA00022553"/>
    </source>
</evidence>
<evidence type="ECO:0000256" key="1">
    <source>
        <dbReference type="ARBA" id="ARBA00004245"/>
    </source>
</evidence>
<evidence type="ECO:0000256" key="6">
    <source>
        <dbReference type="ARBA" id="ARBA00022737"/>
    </source>
</evidence>
<dbReference type="GO" id="GO:0031022">
    <property type="term" value="P:nuclear migration along microfilament"/>
    <property type="evidence" value="ECO:0007669"/>
    <property type="project" value="Ensembl"/>
</dbReference>
<organism evidence="19 20">
    <name type="scientific">Aquila chrysaetos chrysaetos</name>
    <dbReference type="NCBI Taxonomy" id="223781"/>
    <lineage>
        <taxon>Eukaryota</taxon>
        <taxon>Metazoa</taxon>
        <taxon>Chordata</taxon>
        <taxon>Craniata</taxon>
        <taxon>Vertebrata</taxon>
        <taxon>Euteleostomi</taxon>
        <taxon>Archelosauria</taxon>
        <taxon>Archosauria</taxon>
        <taxon>Dinosauria</taxon>
        <taxon>Saurischia</taxon>
        <taxon>Theropoda</taxon>
        <taxon>Coelurosauria</taxon>
        <taxon>Aves</taxon>
        <taxon>Neognathae</taxon>
        <taxon>Neoaves</taxon>
        <taxon>Telluraves</taxon>
        <taxon>Accipitrimorphae</taxon>
        <taxon>Accipitriformes</taxon>
        <taxon>Accipitridae</taxon>
        <taxon>Accipitrinae</taxon>
        <taxon>Aquila</taxon>
    </lineage>
</organism>
<keyword evidence="11" id="KW-0206">Cytoskeleton</keyword>
<dbReference type="SUPFAM" id="SSF46966">
    <property type="entry name" value="Spectrin repeat"/>
    <property type="match status" value="16"/>
</dbReference>
<keyword evidence="7" id="KW-1133">Transmembrane helix</keyword>
<dbReference type="CDD" id="cd00176">
    <property type="entry name" value="SPEC"/>
    <property type="match status" value="4"/>
</dbReference>
<evidence type="ECO:0000256" key="16">
    <source>
        <dbReference type="SAM" id="MobiDB-lite"/>
    </source>
</evidence>
<evidence type="ECO:0000313" key="20">
    <source>
        <dbReference type="Proteomes" id="UP000472275"/>
    </source>
</evidence>
<dbReference type="InterPro" id="IPR001589">
    <property type="entry name" value="Actinin_actin-bd_CS"/>
</dbReference>
<dbReference type="CDD" id="cd21244">
    <property type="entry name" value="CH_SYNE2_rpt2"/>
    <property type="match status" value="1"/>
</dbReference>
<dbReference type="GO" id="GO:0001650">
    <property type="term" value="C:fibrillar center"/>
    <property type="evidence" value="ECO:0007669"/>
    <property type="project" value="Ensembl"/>
</dbReference>
<dbReference type="Pfam" id="PF00307">
    <property type="entry name" value="CH"/>
    <property type="match status" value="2"/>
</dbReference>
<feature type="coiled-coil region" evidence="15">
    <location>
        <begin position="2101"/>
        <end position="2143"/>
    </location>
</feature>
<dbReference type="PROSITE" id="PS00020">
    <property type="entry name" value="ACTININ_2"/>
    <property type="match status" value="1"/>
</dbReference>
<dbReference type="InParanoid" id="A0A663F5R6"/>
<feature type="topological domain" description="Perinuclear space" evidence="14">
    <location>
        <begin position="6359"/>
        <end position="6388"/>
    </location>
</feature>
<feature type="coiled-coil region" evidence="15">
    <location>
        <begin position="6079"/>
        <end position="6125"/>
    </location>
</feature>
<dbReference type="GO" id="GO:0045111">
    <property type="term" value="C:intermediate filament cytoskeleton"/>
    <property type="evidence" value="ECO:0007669"/>
    <property type="project" value="Ensembl"/>
</dbReference>
<keyword evidence="4" id="KW-0597">Phosphoprotein</keyword>
<dbReference type="GO" id="GO:0031258">
    <property type="term" value="C:lamellipodium membrane"/>
    <property type="evidence" value="ECO:0007669"/>
    <property type="project" value="Ensembl"/>
</dbReference>
<dbReference type="PROSITE" id="PS50021">
    <property type="entry name" value="CH"/>
    <property type="match status" value="2"/>
</dbReference>
<evidence type="ECO:0000256" key="10">
    <source>
        <dbReference type="ARBA" id="ARBA00023203"/>
    </source>
</evidence>
<feature type="coiled-coil region" evidence="15">
    <location>
        <begin position="4681"/>
        <end position="4708"/>
    </location>
</feature>
<dbReference type="InterPro" id="IPR036872">
    <property type="entry name" value="CH_dom_sf"/>
</dbReference>
<dbReference type="Pfam" id="PF25034">
    <property type="entry name" value="Spectrin_SYNE1"/>
    <property type="match status" value="2"/>
</dbReference>
<feature type="domain" description="KASH" evidence="18">
    <location>
        <begin position="6329"/>
        <end position="6388"/>
    </location>
</feature>
<dbReference type="Gene3D" id="1.20.58.60">
    <property type="match status" value="11"/>
</dbReference>
<dbReference type="GO" id="GO:0005925">
    <property type="term" value="C:focal adhesion"/>
    <property type="evidence" value="ECO:0007669"/>
    <property type="project" value="Ensembl"/>
</dbReference>
<evidence type="ECO:0000256" key="13">
    <source>
        <dbReference type="ARBA" id="ARBA00046312"/>
    </source>
</evidence>
<keyword evidence="3" id="KW-0963">Cytoplasm</keyword>
<feature type="region of interest" description="Disordered" evidence="16">
    <location>
        <begin position="3953"/>
        <end position="3975"/>
    </location>
</feature>
<reference evidence="19" key="2">
    <citation type="submission" date="2025-09" db="UniProtKB">
        <authorList>
            <consortium name="Ensembl"/>
        </authorList>
    </citation>
    <scope>IDENTIFICATION</scope>
</reference>
<dbReference type="GO" id="GO:0051642">
    <property type="term" value="P:centrosome localization"/>
    <property type="evidence" value="ECO:0007669"/>
    <property type="project" value="Ensembl"/>
</dbReference>
<dbReference type="GO" id="GO:0003779">
    <property type="term" value="F:actin binding"/>
    <property type="evidence" value="ECO:0007669"/>
    <property type="project" value="UniProtKB-KW"/>
</dbReference>
<dbReference type="SMART" id="SM01249">
    <property type="entry name" value="KASH"/>
    <property type="match status" value="1"/>
</dbReference>
<dbReference type="PROSITE" id="PS51049">
    <property type="entry name" value="KASH"/>
    <property type="match status" value="1"/>
</dbReference>
<evidence type="ECO:0000256" key="14">
    <source>
        <dbReference type="PROSITE-ProRule" id="PRU00385"/>
    </source>
</evidence>
<dbReference type="Pfam" id="PF25035">
    <property type="entry name" value="SYNE1"/>
    <property type="match status" value="1"/>
</dbReference>
<feature type="domain" description="Calponin-homology (CH)" evidence="17">
    <location>
        <begin position="125"/>
        <end position="230"/>
    </location>
</feature>
<evidence type="ECO:0000256" key="9">
    <source>
        <dbReference type="ARBA" id="ARBA00023136"/>
    </source>
</evidence>
<feature type="coiled-coil region" evidence="15">
    <location>
        <begin position="3127"/>
        <end position="3182"/>
    </location>
</feature>
<dbReference type="GO" id="GO:0021817">
    <property type="term" value="P:nucleokinesis involved in cell motility in cerebral cortex radial glia guided migration"/>
    <property type="evidence" value="ECO:0007669"/>
    <property type="project" value="Ensembl"/>
</dbReference>
<evidence type="ECO:0000256" key="5">
    <source>
        <dbReference type="ARBA" id="ARBA00022692"/>
    </source>
</evidence>
<name>A0A663F5R6_AQUCH</name>
<dbReference type="InterPro" id="IPR018159">
    <property type="entry name" value="Spectrin/alpha-actinin"/>
</dbReference>
<protein>
    <submittedName>
        <fullName evidence="19">Spectrin repeat containing nuclear envelope protein 2</fullName>
    </submittedName>
</protein>
<dbReference type="Pfam" id="PF00435">
    <property type="entry name" value="Spectrin"/>
    <property type="match status" value="3"/>
</dbReference>
<comment type="similarity">
    <text evidence="2">Belongs to the nesprin family.</text>
</comment>
<feature type="coiled-coil region" evidence="15">
    <location>
        <begin position="1289"/>
        <end position="1319"/>
    </location>
</feature>
<dbReference type="GO" id="GO:0034993">
    <property type="term" value="C:meiotic nuclear membrane microtubule tethering complex"/>
    <property type="evidence" value="ECO:0007669"/>
    <property type="project" value="Ensembl"/>
</dbReference>
<feature type="coiled-coil region" evidence="15">
    <location>
        <begin position="1802"/>
        <end position="1871"/>
    </location>
</feature>
<dbReference type="Proteomes" id="UP000472275">
    <property type="component" value="Chromosome 2"/>
</dbReference>
<evidence type="ECO:0000259" key="17">
    <source>
        <dbReference type="PROSITE" id="PS50021"/>
    </source>
</evidence>
<dbReference type="InterPro" id="IPR001715">
    <property type="entry name" value="CH_dom"/>
</dbReference>
<feature type="compositionally biased region" description="Basic and acidic residues" evidence="16">
    <location>
        <begin position="5878"/>
        <end position="5893"/>
    </location>
</feature>
<gene>
    <name evidence="19" type="primary">SYNE2</name>
</gene>
<feature type="domain" description="Calponin-homology (CH)" evidence="17">
    <location>
        <begin position="1"/>
        <end position="80"/>
    </location>
</feature>
<dbReference type="SUPFAM" id="SSF47576">
    <property type="entry name" value="Calponin-homology domain, CH-domain"/>
    <property type="match status" value="1"/>
</dbReference>
<proteinExistence type="inferred from homology"/>
<dbReference type="GO" id="GO:0005929">
    <property type="term" value="C:cilium"/>
    <property type="evidence" value="ECO:0007669"/>
    <property type="project" value="Ensembl"/>
</dbReference>
<feature type="topological domain" description="Cytoplasmic" evidence="14">
    <location>
        <begin position="1"/>
        <end position="6337"/>
    </location>
</feature>
<dbReference type="Pfam" id="PF10541">
    <property type="entry name" value="KASH"/>
    <property type="match status" value="1"/>
</dbReference>
<dbReference type="GO" id="GO:0030335">
    <property type="term" value="P:positive regulation of cell migration"/>
    <property type="evidence" value="ECO:0007669"/>
    <property type="project" value="Ensembl"/>
</dbReference>
<evidence type="ECO:0000256" key="8">
    <source>
        <dbReference type="ARBA" id="ARBA00023054"/>
    </source>
</evidence>
<dbReference type="Ensembl" id="ENSACCT00020020759.1">
    <property type="protein sequence ID" value="ENSACCP00020019889.1"/>
    <property type="gene ID" value="ENSACCG00020012000.1"/>
</dbReference>
<sequence>MYTDIRQGHLLLDLLEVLSGQHLPREKGFNTFQCRSNIENALTFLKSRSLKLINIHVADIIEGKPSIVLGLIWTIIFHFHIEELAQTLACTYNQPSLDCSSAVDSSPKASRSVKKSAKIKERWKISATKALLLWAKEQCSLHGSINVTDFKSSWRSGLPFLAIIQTLRPGLVDLEKAKARSNKENLKEAFRIAELELNIPRLLEPEDVDIMNPDEKSIMTYVAQFLQYSRNSCESEEDMQEKVTEAMSWLAAQEEKLAKLLIDTENEAYYQKYKEMMSFMEAFNQEKKPFLPVLSSRSEARLRESQQQMREEWDKLISQINEWKAKLDQMLPSPLDNIEAWLQEVEHLQSEDLPDLQDPFKAMFVFREIIVIFKGLMDCFDSHLDTLQSFKNEDEKNMPLVFPEKLEEMKKRFSNIHFTNSNTFLEYHYGLCSAIANEVMLKLNIWDMKYGTKESVESLLENWNNFIEEKRLETQLETATHICEDLKNKNISNPDLEISRLFKTVESKISMCRDYIFNVNTTLQKVLSSWSNYTENIHLLKTWLEEKRNEHPKEIPAEILAKWNSVHGSLNEAGNYLIEVSKEQVGSNIAKELKKLNRRWAKFIKRTHFLGEESTDAAEKTRELLGSLEKIEELLEGVDSWATETGRLLCEISHEGPSLAARGTSCQEQVVAAEEILQSLMQNVSSQVSQQHSHITGLQARIKEARDKIEVFLFFIVIEAFNALDNKILDKFLKAAEQLKNISSDCEKLVVEEKSKDVRKRWEAVHHEIISCVQLIVERQKKKFNATFKKINKQLGKEKKLLSMDETKGIIKEHEVPATLLFCSPTSLGECIVCPSYSFLGTLLQPVFVEQSPHSRCYANTEQRDHPNYFFTFLTLNSLGFTLLFLLINGKTPLTSGGGGRLNLLDSQLHYLCGFLCCKMLSVFSCLLSQLMFCYLSCRTNSLRTALEIVLPIENESILLCELDQQLKKKDIQQFNLMNSDLAYRELKELQRSILNQIEVCKQLEHLDSSARDEFNPIDLQAASKIMIYYQNQLEEMSHKMQIRETVLKDLEAFMASLRKIQSSIKCLADPPGEPEIQGKALREAAQKVSHMTEEAKCLDERLKTVDICLEDAECGRKTCCENLVLTLSEELNATYDPSSEQMLTEEKDLYKIFSTKNSELLKTIQDLRDRINKIGLKDPTIPAIQQRVKSLTELEKELDCAAVEMKPMREIANKLPQIKEEKAEEANEQCRVTERLWEDTKLLLAECQEQCARALELLKQYQSCKTSLTSIIQKQEIVLSQQTSYMGKENLNRLITKIEEAKEEFNDHSEDVDKINQICKNLQFQLNKMRSFEEPPFENEANVIVDRWLDINEKTENYCDNLGRAQALWDKLLSLSSTIDAWANAELKNAEDHRLTEEDLTQLKACLRVQEQKLQKFDNTVAEIEELLNSNEPPLELQVIRSSVVQKMELIKELLSTKRGTSELSLNTAELKGDLDLAKTQIGMTESLLKALSPSDTLEIFTKLEEIHQKILQQEHHVTLLQEETDCPDVDELNKQLKCVTDLFNKKKHVFQDHFIGVLNRQCKNFNDWFSSTQLSLKDCFDPSETKPILEERLQRLKYFLTSEGKDRDIQEVKTLLNKVKHYLPKASINHLNSRVRDQEAELQRLISKCQKREKELGASLQQLKLSSKEDCSMLKPFDSMAQLANSLRDAGLTEYETISEASDLISRYQTLITAVSEMAGNTERLPVEGQNFEELVQDVSCCIKKLEEAVNNLSSQESELPSEERINQIKVLWECLMSQYLLKDTVTADCLWFLFFLSPKEQLQLNREQYEQSKEDLRLALTELEKQQQEIGFSLQPGLQEKQAQLTNYADLLQKAEDLTSRFNELKSQEDHLQGHSGDPCFTEVEWLELKHQHENLLSQLQTIVQTLESHVQEHQQFQDMVTGLSTELKMVSEKLADCEGPAMEQPSAEQNQLKSQVCCSRCEDMLKEILVLAETVKQNTSSPGQKFIKDEIETLQSEHRSLEERLENVKQKEENTFSEALELKDEFVNEIQMEHKADTMLKREIQITSDTPVAAEEGPAAVELKEPLEMHDVSIFVDSAEVAVQKELFPGVQVNTKYFEQEQKINDLKNELAELDIVLINEQLKELENLQTELETWKTKSLCHSQEAFPNATGSNRAELQTTEPAVPCWDRLLQELDAVKAVKQQQYCLINEYQKNLSSVQSSMKNLSTEKDNIKMGPMNNTVLLEKIKACIESLRKERDVLNQLKTQQESLSQHLTCMDKVLTESQMRQLEQWWQHMEQTVQKKHDQVVAEIDEFNLLMSKAQDIQRLIQEQYLQAELHSSAAGKAKCPVLWTTELQDIKHGLSLLKRRIELQMKRIWSDQEKVALENSIHDLQSKLEALSAQQTPREDVQITGPALMKHEMMKRLKENISWVKDSLSSLDQKAALFPSDVKSQIRSCQLMNTEVLNREPVIVSLNYGLQHIIPNLKPEDISDMTSLLQTLQNSYKALVLKSSQRLQHLELQLEERQKLIAEVEKVHCQLRNAEMLARPDMNQTSTWSELINQQAILKEILKDIQEIEGLISAHCKESQVTAGELSLSEQLFLIDQLRSLKNRARKTQRQIQGKLHEVEKKIAVYREFAEGITSLQQDLNDLQYSEMNLEEDELLGAKQEVKDKCKALKEKVLTFQSNLSQIMKYKEIFEYVGLKWDSLQLDELQTKFFKIKNKIKGKIIRFDNVVRECDKIQTLLNEIQTVTSTVRKEANILNDSSSSSPAENLISAQILFQTVQQILYLAQEVANQINKNEVFDTPFKESKRKEIKSLEKDVEKLNQFLQNLVSGLQGVNKEDIQNEVEHVFHIIKHIQLELQQPLLIDIKIMQYEKIRWEAIQNMMQAKFSAIKCRMEKERENQEEKSLAADIETKLETLQGHEIQLKTDIAARVVSIFNKSKEACKTGELYTKAVQRAARFLEDYEVQVQSAAAELGISEEVSQTPQWKQEEFNSAKADIENLCSKLKNLVKPEDKIRLENTSTELVTKGWALREKAQRMEADELRYFEKYKSYTKTKDKVCDNLNKLEKILRQSLCQIPMSYKEALEHLEESKILVSNIDSAEDDLVKLRQVSGELMRLCRSDRALGRIVTVLWENWLGLLEAAKELEINCEELKQEWKFINEELERETIILDKLQEEQPESLKEKEKATREELVELLDFVNSFEENINQQQLLLLLLLHRIRNILNTSENTEAEAALPALCEIKAMQDRCKKLYEKTQDHKDSVQAEIQERNKITEEISAVTNALQNAASVLLQDATRKAGQLEEIQSVIGKESQTLKDIMEKLRIKYSEMYTIVPAEIETQLEDCKKVLQDLEDKVSFEILQSSPQYVLKRKAETINNGLQAIEKMLQQKSENIAKAKEVQKQIWDMLDLWHYKLNELDAEVHDIVEQDSCHAQELMDILVNPLQQYQQVSRLAERRTAILNKAANKMEEYDELLKNVKDWIENTNCLLRADAQNDSAKSLRKHTDDLQMALEDSEQKQNLLHSVYLELEELTPVFQTDTVMQQLNEIHDQIATLQHEIAEILPQIQHVADELDAIESHVKAFEKDIAKMKTILSSEDLLEFSPQDQLKHGQVILDHVGPMQKTIVHIQSYEEALQLPGVKMQPFSVFQRARQLLRELKKLEKITKEQNDLLEVIDFGFFCCHLNHLYFIIILITRQYCFYRHIVHLLHLLSVKEEIIKLCQRKEDILTGMKNSMSELHQHLQQEVPESGDEPRASGLAQSDLIGTDVSGQQVSGITAFLSCAFLQSNKPSPVPNATQGSQVKAGHLEEVVDGGRPEPETILQVCQAQVAELEQWLDKTKMSLSSDPQTPKMQQMVELQLADCQARLLEIEQKVLYLLEDCGDSADYLQETEALSLRLKEVKCNLEEVQMMLQDKHNEEQVKHMNAMESTETKSYTRSLTNLILLILLQLFAILTTFSQYSNGKSDPKSKQADPTLAPKDQTGNKWQYLQQELSSKMKSPLCQLVEPQITTKMNMLPRGTFASAGTPTVEELKTYTVQLGDLSQEANVVHTQDNVAEEVSSNLDRKLFELLLAISRCLNNMEEMLNTSVLSTEEAAMQQALYETLSVELQKLHADLSDKKDDLLKSISCAGGSTDVFCECFNNLQARLEQTQAATASRSNSMKAGLDHNSNYQNETRLLYDQLTEKKATLQQCLNAIHGHNVSEQLQKTDACALELQNFENQVAKLRGHGERFQLPITLIQEAYKLEDVLDDMWGILKAKYVELNSPSVSESQYEDLLHGFAELVAIGREKIAQDPKQLTKSRAALQSHLENHKDFFHNLMTHMAFMQAFSKKVTPSILQKREEFWRELMNEVKLLERKACQYGIHLESLLKEWMEFDDECLVFNKELEALASTLPTVNLVEETEERLMERIALLEQIKSSVDEKHARLYQMVKEGKKLLTAVSCPEIRSQIGKLEEQWLSLTKKVGHELHRLQTLLKLLVSYNRDSEELMKWLDSAQQRMNFWKEQSLNVSQDLPTIRDNINSLFTFSKEVDEKSSLKSSVVSTANQLFHVKQADTAALRSSLAKFEQKWGELITQLPAIQEKLHQLQMEKLSSREAIAELMTWLDHVEQQQGHEEPINSQCSAAQVRSLLQKYKEYMMEMNFKQWMVDFVNQSLLQMSTCDVESKRYERTEFAECLGEMNLRWHRLQAFLNRKIQDLEHILEDITENENKAQTLRNWLEAQSDRLRSLQTPASLISAQNTLDDCKELENQLTTKSRTLDELKQSLASNGGAEQTPEALSLRIAELLTKVVRLQVAQLKTSMQSILEQWRVYDEIYAEVSLMTTRYLYCINQCKPSVVSLEALKNQVKTLQSLQDESENSEESWAKLQAAASNLKKTCSPSVAEIIEQKCMEAHTKWNSVNEDITDQLRAAQATLQLWEPFDTLCTEAAAKLHQHKEQCTQLLDAQMPEDNMIETLKQRIQDIKNLQHGLQNIAGCRTQISLLADRIKQQAGTAAQAILLEKLQPLQRASYLEKMLQRKLDEFEFNLSQLEDFKNCLEKLEGHVQNLFFAINLFFHFQNHTLELAALSPSIESLNEASIKLPLSDFTLKKMQSLTRQWNQKTAAALERCSMLEGTQNDDKKFFQKCENWMKFLEKMREALKTNIPGRFEELQEQQRVYEMLQTEISINQQTFNSIIAKVLLSLESGEAEKRTEFISKLTLLKEQWQNVIRTVQQRKKDIDGLVSQWQLFRSSLRSLSRFLADINSFLIAVKSQDCYSLYQLRNLIHDFKSKAVILQRWQGMYSLIIDVGEKLRTVSDTETSAVLQEELSQLQQSWGDTQVQLEKKKMHWDCCEKQTKELESRLGELKEKVKDPLPLEHEELYKAKEHIKELEQSLADWAHDMKELRAMKVELAHCILAEDVMVLKEQVEHLHRQWEELCLRVSLHKQEIEDRLNAWIVFNEKNKELCSWLVQMESKVLQTADVSIEDMIDKLQKDCMEEINLFSENKLHLKQMGDQLIKASNKSRVAEIDDKLNKINDRWQHLFDVIGARVKKLKETFAFIQLLDKNMSNLRTWLARIESELSKPVVYDICDDQEIQKRLAEQQDLQRDIEQHTAGVESVFNICEVLLHDSDACANETECDSIQQTTRSLDRRWRNICAMSMERRMKIEETWRLWQRFLDDYSRFEDWLKSAERIAAKPNSSEVLYTHAKEELKKFEAFQRQIHERLTQLELINKQYRRLARENRTDSASKLKQMVHEGNQRWDNLQKRVAAILRRLKHFTNRRDEFEGTRESILVWLTEMDLQLTNVEHFSKSNFDDKMRQLNGFQQEITLNTNKIDQLIVFGEQLIQKSEPLDATLIEDELEELHRYCQEVFGRVARFHQRLTSRHPGLDDEKETSENETDPEDSREIQNDPWHKKAISEGPSSTQSLCHLMPPTQGHERSGCETPVSVDSIPLEWDHTGDVGGSSSHEDEEEATYYSALSDVEITENPEAYLKMTTKTLKASSGKPVSEAHTWHSPDSPVCRKHRYNQAEMVGNALSGPETSTPYKPDYCKLLAKMQKPSAKSDMQELSGIIDRWELIQAQDLRNKLRMKQKLQQWQQLNSDLSDVSAWLDKTEEELEELQKVKPPTTVQALEQRVKKLKDMLKAFDNYKAVVLSVNLSSKEFQKADSTEFKELQNRLRKVNLHWEKATHALDNWRKGLQQALLHCQDFHDQSQNLILWLASADSRRNEGQITDPNADLNAILECQKELMQLEKELLEQQLKVNSLQELTAYLLLKSDGDYVEADEKVHVIGKKLKQLIEQVSNDLKTIQGNLVSQSLNTLPFFFSSFSLSFFCLLFRDESLLQPIQAVSRSPSFFYRVLRAALPLQLFFLLLLLLACMIPSSEEDYSCTQANNFARSFYPMLRYTNGPPPT</sequence>
<feature type="region of interest" description="Disordered" evidence="16">
    <location>
        <begin position="5858"/>
        <end position="5921"/>
    </location>
</feature>
<accession>A0A663F5R6</accession>
<feature type="coiled-coil region" evidence="15">
    <location>
        <begin position="2194"/>
        <end position="2256"/>
    </location>
</feature>
<dbReference type="InterPro" id="IPR057057">
    <property type="entry name" value="Spectrin_SYNE1"/>
</dbReference>
<dbReference type="InterPro" id="IPR056887">
    <property type="entry name" value="SYNE1/2_dom"/>
</dbReference>
<feature type="coiled-coil region" evidence="15">
    <location>
        <begin position="3456"/>
        <end position="3510"/>
    </location>
</feature>
<dbReference type="SMART" id="SM00150">
    <property type="entry name" value="SPEC"/>
    <property type="match status" value="19"/>
</dbReference>
<dbReference type="GeneTree" id="ENSGT00940000154656"/>
<feature type="compositionally biased region" description="Acidic residues" evidence="16">
    <location>
        <begin position="5866"/>
        <end position="5877"/>
    </location>
</feature>
<comment type="subcellular location">
    <subcellularLocation>
        <location evidence="1">Cytoplasm</location>
        <location evidence="1">Cytoskeleton</location>
    </subcellularLocation>
    <subcellularLocation>
        <location evidence="13">Nucleus outer membrane</location>
        <topology evidence="13">Single-pass type IV membrane protein</topology>
    </subcellularLocation>
</comment>
<evidence type="ECO:0000256" key="2">
    <source>
        <dbReference type="ARBA" id="ARBA00008619"/>
    </source>
</evidence>
<keyword evidence="5 14" id="KW-0812">Transmembrane</keyword>
<evidence type="ECO:0000259" key="18">
    <source>
        <dbReference type="PROSITE" id="PS51049"/>
    </source>
</evidence>
<dbReference type="GO" id="GO:0140444">
    <property type="term" value="F:cytoskeleton-nuclear membrane anchor activity"/>
    <property type="evidence" value="ECO:0007669"/>
    <property type="project" value="Ensembl"/>
</dbReference>
<dbReference type="InterPro" id="IPR002017">
    <property type="entry name" value="Spectrin_repeat"/>
</dbReference>
<keyword evidence="10" id="KW-0009">Actin-binding</keyword>
<feature type="coiled-coil region" evidence="15">
    <location>
        <begin position="4833"/>
        <end position="4863"/>
    </location>
</feature>
<evidence type="ECO:0000256" key="12">
    <source>
        <dbReference type="ARBA" id="ARBA00023242"/>
    </source>
</evidence>
<dbReference type="GO" id="GO:1902017">
    <property type="term" value="P:regulation of cilium assembly"/>
    <property type="evidence" value="ECO:0007669"/>
    <property type="project" value="Ensembl"/>
</dbReference>
<dbReference type="GO" id="GO:0005640">
    <property type="term" value="C:nuclear outer membrane"/>
    <property type="evidence" value="ECO:0007669"/>
    <property type="project" value="UniProtKB-SubCell"/>
</dbReference>
<dbReference type="GO" id="GO:0005739">
    <property type="term" value="C:mitochondrion"/>
    <property type="evidence" value="ECO:0007669"/>
    <property type="project" value="Ensembl"/>
</dbReference>